<evidence type="ECO:0000313" key="2">
    <source>
        <dbReference type="Proteomes" id="UP000001817"/>
    </source>
</evidence>
<dbReference type="eggNOG" id="ENOG50316EK">
    <property type="taxonomic scope" value="Bacteria"/>
</dbReference>
<evidence type="ECO:0000313" key="1">
    <source>
        <dbReference type="EMBL" id="ABE30827.1"/>
    </source>
</evidence>
<keyword evidence="2" id="KW-1185">Reference proteome</keyword>
<dbReference type="Proteomes" id="UP000001817">
    <property type="component" value="Chromosome 1"/>
</dbReference>
<proteinExistence type="predicted"/>
<gene>
    <name evidence="1" type="ORF">Bxe_A2141</name>
</gene>
<dbReference type="KEGG" id="bxe:Bxe_A2141"/>
<dbReference type="EMBL" id="CP000270">
    <property type="protein sequence ID" value="ABE30827.1"/>
    <property type="molecule type" value="Genomic_DNA"/>
</dbReference>
<name>Q13YL2_PARXL</name>
<sequence length="149" mass="16437">MATRQSSFQSRAEPAIRSASAWRQPLGRMILQPLPQQESPMHPRVHLLFVAALAGLLNACAQSGPVEFSASGADAPMFNQASDMDFGPMDRSIEQCKAVSRNAGPDRCTKVRAYESCMKSRGYITVLGPENPQGCGDPEWEKDVRKWLR</sequence>
<dbReference type="STRING" id="266265.Bxe_A2141"/>
<accession>Q13YL2</accession>
<dbReference type="AlphaFoldDB" id="Q13YL2"/>
<protein>
    <submittedName>
        <fullName evidence="1">Uncharacterized protein</fullName>
    </submittedName>
</protein>
<organism evidence="1 2">
    <name type="scientific">Paraburkholderia xenovorans (strain LB400)</name>
    <dbReference type="NCBI Taxonomy" id="266265"/>
    <lineage>
        <taxon>Bacteria</taxon>
        <taxon>Pseudomonadati</taxon>
        <taxon>Pseudomonadota</taxon>
        <taxon>Betaproteobacteria</taxon>
        <taxon>Burkholderiales</taxon>
        <taxon>Burkholderiaceae</taxon>
        <taxon>Paraburkholderia</taxon>
    </lineage>
</organism>
<reference evidence="1 2" key="1">
    <citation type="journal article" date="2006" name="Proc. Natl. Acad. Sci. U.S.A.">
        <title>Burkholderia xenovorans LB400 harbors a multi-replicon, 9.73-Mbp genome shaped for versatility.</title>
        <authorList>
            <person name="Chain P.S."/>
            <person name="Denef V.J."/>
            <person name="Konstantinidis K.T."/>
            <person name="Vergez L.M."/>
            <person name="Agullo L."/>
            <person name="Reyes V.L."/>
            <person name="Hauser L."/>
            <person name="Cordova M."/>
            <person name="Gomez L."/>
            <person name="Gonzalez M."/>
            <person name="Land M."/>
            <person name="Lao V."/>
            <person name="Larimer F."/>
            <person name="LiPuma J.J."/>
            <person name="Mahenthiralingam E."/>
            <person name="Malfatti S.A."/>
            <person name="Marx C.J."/>
            <person name="Parnell J.J."/>
            <person name="Ramette A."/>
            <person name="Richardson P."/>
            <person name="Seeger M."/>
            <person name="Smith D."/>
            <person name="Spilker T."/>
            <person name="Sul W.J."/>
            <person name="Tsoi T.V."/>
            <person name="Ulrich L.E."/>
            <person name="Zhulin I.B."/>
            <person name="Tiedje J.M."/>
        </authorList>
    </citation>
    <scope>NUCLEOTIDE SEQUENCE [LARGE SCALE GENOMIC DNA]</scope>
    <source>
        <strain evidence="1 2">LB400</strain>
    </source>
</reference>